<sequence length="254" mass="26845">MMSLAFIALAAVPVFCGQQAESASITGTAKTLNCLAAMNEARTAAGLAEFKPAAEQGQMLPENPAAKSDIQAAELWEEICQEIAGTDSARTEAQKLKGTFMYYRGEDDCTAAVQHWKDGFSLFNNELPPVYKALGSPEVYTDKAVSFVALYNPKADPVASCAFATCTKGDAAALSKSHGGPALRRLSGEKPTTAVICLTNPAALTADAAPFKEEEWQKIVHAIAGPEAGNGAGRVRPSFAAHALIMLLLGYRLF</sequence>
<evidence type="ECO:0000256" key="1">
    <source>
        <dbReference type="SAM" id="SignalP"/>
    </source>
</evidence>
<dbReference type="Proteomes" id="UP000030754">
    <property type="component" value="Unassembled WGS sequence"/>
</dbReference>
<evidence type="ECO:0000313" key="2">
    <source>
        <dbReference type="EMBL" id="CDJ63162.1"/>
    </source>
</evidence>
<dbReference type="OrthoDB" id="346254at2759"/>
<reference evidence="2" key="1">
    <citation type="submission" date="2013-10" db="EMBL/GenBank/DDBJ databases">
        <title>Genomic analysis of the causative agents of coccidiosis in chickens.</title>
        <authorList>
            <person name="Reid A.J."/>
            <person name="Blake D."/>
            <person name="Billington K."/>
            <person name="Browne H."/>
            <person name="Dunn M."/>
            <person name="Hung S."/>
            <person name="Kawahara F."/>
            <person name="Miranda-Saavedra D."/>
            <person name="Mourier T."/>
            <person name="Nagra H."/>
            <person name="Otto T.D."/>
            <person name="Rawlings N."/>
            <person name="Sanchez A."/>
            <person name="Sanders M."/>
            <person name="Subramaniam C."/>
            <person name="Tay Y."/>
            <person name="Dear P."/>
            <person name="Doerig C."/>
            <person name="Gruber A."/>
            <person name="Parkinson J."/>
            <person name="Shirley M."/>
            <person name="Wan K.L."/>
            <person name="Berriman M."/>
            <person name="Tomley F."/>
            <person name="Pain A."/>
        </authorList>
    </citation>
    <scope>NUCLEOTIDE SEQUENCE [LARGE SCALE GENOMIC DNA]</scope>
    <source>
        <strain evidence="2">Houghton</strain>
    </source>
</reference>
<keyword evidence="3" id="KW-1185">Reference proteome</keyword>
<dbReference type="EMBL" id="HG722732">
    <property type="protein sequence ID" value="CDJ63162.1"/>
    <property type="molecule type" value="Genomic_DNA"/>
</dbReference>
<organism evidence="2 3">
    <name type="scientific">Eimeria necatrix</name>
    <dbReference type="NCBI Taxonomy" id="51315"/>
    <lineage>
        <taxon>Eukaryota</taxon>
        <taxon>Sar</taxon>
        <taxon>Alveolata</taxon>
        <taxon>Apicomplexa</taxon>
        <taxon>Conoidasida</taxon>
        <taxon>Coccidia</taxon>
        <taxon>Eucoccidiorida</taxon>
        <taxon>Eimeriorina</taxon>
        <taxon>Eimeriidae</taxon>
        <taxon>Eimeria</taxon>
    </lineage>
</organism>
<dbReference type="GeneID" id="25473704"/>
<dbReference type="Pfam" id="PF11054">
    <property type="entry name" value="Surface_antigen"/>
    <property type="match status" value="1"/>
</dbReference>
<reference evidence="2" key="2">
    <citation type="submission" date="2013-10" db="EMBL/GenBank/DDBJ databases">
        <authorList>
            <person name="Aslett M."/>
        </authorList>
    </citation>
    <scope>NUCLEOTIDE SEQUENCE [LARGE SCALE GENOMIC DNA]</scope>
    <source>
        <strain evidence="2">Houghton</strain>
    </source>
</reference>
<keyword evidence="1" id="KW-0732">Signal</keyword>
<dbReference type="InterPro" id="IPR021288">
    <property type="entry name" value="Surface_antigen"/>
</dbReference>
<feature type="chain" id="PRO_5004675565" evidence="1">
    <location>
        <begin position="23"/>
        <end position="254"/>
    </location>
</feature>
<dbReference type="RefSeq" id="XP_013440524.1">
    <property type="nucleotide sequence ID" value="XM_013585070.1"/>
</dbReference>
<dbReference type="VEuPathDB" id="ToxoDB:ENH_00035410"/>
<name>U6MFZ8_9EIME</name>
<feature type="signal peptide" evidence="1">
    <location>
        <begin position="1"/>
        <end position="22"/>
    </location>
</feature>
<gene>
    <name evidence="2" type="ORF">ENH_00035410</name>
</gene>
<evidence type="ECO:0000313" key="3">
    <source>
        <dbReference type="Proteomes" id="UP000030754"/>
    </source>
</evidence>
<accession>U6MFZ8</accession>
<dbReference type="AlphaFoldDB" id="U6MFZ8"/>
<protein>
    <submittedName>
        <fullName evidence="2">SAG family member</fullName>
    </submittedName>
</protein>
<proteinExistence type="predicted"/>